<reference evidence="3 4" key="1">
    <citation type="journal article" date="2018" name="Int. J. Syst. Evol. Microbiol.">
        <title>Zhouia spongiae sp. nov., isolated from a marine sponge.</title>
        <authorList>
            <person name="Zhuang L."/>
            <person name="Lin B."/>
            <person name="Qin F."/>
            <person name="Luo L."/>
        </authorList>
    </citation>
    <scope>NUCLEOTIDE SEQUENCE [LARGE SCALE GENOMIC DNA]</scope>
    <source>
        <strain evidence="3 4">HN-Y44</strain>
    </source>
</reference>
<dbReference type="PANTHER" id="PTHR43668">
    <property type="entry name" value="ALLANTOINASE"/>
    <property type="match status" value="1"/>
</dbReference>
<dbReference type="SUPFAM" id="SSF51556">
    <property type="entry name" value="Metallo-dependent hydrolases"/>
    <property type="match status" value="1"/>
</dbReference>
<dbReference type="InterPro" id="IPR050138">
    <property type="entry name" value="DHOase/Allantoinase_Hydrolase"/>
</dbReference>
<dbReference type="Gene3D" id="3.20.20.140">
    <property type="entry name" value="Metal-dependent hydrolases"/>
    <property type="match status" value="1"/>
</dbReference>
<dbReference type="InterPro" id="IPR011059">
    <property type="entry name" value="Metal-dep_hydrolase_composite"/>
</dbReference>
<keyword evidence="4" id="KW-1185">Reference proteome</keyword>
<evidence type="ECO:0000259" key="2">
    <source>
        <dbReference type="Pfam" id="PF12890"/>
    </source>
</evidence>
<dbReference type="PANTHER" id="PTHR43668:SF2">
    <property type="entry name" value="ALLANTOINASE"/>
    <property type="match status" value="1"/>
</dbReference>
<evidence type="ECO:0000256" key="1">
    <source>
        <dbReference type="ARBA" id="ARBA00022975"/>
    </source>
</evidence>
<dbReference type="InterPro" id="IPR004722">
    <property type="entry name" value="DHOase"/>
</dbReference>
<protein>
    <submittedName>
        <fullName evidence="3">Dihydroorotase</fullName>
    </submittedName>
</protein>
<dbReference type="Proteomes" id="UP000829476">
    <property type="component" value="Chromosome"/>
</dbReference>
<dbReference type="CDD" id="cd01317">
    <property type="entry name" value="DHOase_IIa"/>
    <property type="match status" value="1"/>
</dbReference>
<feature type="domain" description="Dihydroorotase catalytic" evidence="2">
    <location>
        <begin position="58"/>
        <end position="237"/>
    </location>
</feature>
<dbReference type="RefSeq" id="WP_242936544.1">
    <property type="nucleotide sequence ID" value="NZ_CP094326.1"/>
</dbReference>
<evidence type="ECO:0000313" key="3">
    <source>
        <dbReference type="EMBL" id="UNY98134.1"/>
    </source>
</evidence>
<name>A0ABY3YJZ7_9FLAO</name>
<organism evidence="3 4">
    <name type="scientific">Zhouia spongiae</name>
    <dbReference type="NCBI Taxonomy" id="2202721"/>
    <lineage>
        <taxon>Bacteria</taxon>
        <taxon>Pseudomonadati</taxon>
        <taxon>Bacteroidota</taxon>
        <taxon>Flavobacteriia</taxon>
        <taxon>Flavobacteriales</taxon>
        <taxon>Flavobacteriaceae</taxon>
        <taxon>Zhouia</taxon>
    </lineage>
</organism>
<dbReference type="SUPFAM" id="SSF51338">
    <property type="entry name" value="Composite domain of metallo-dependent hydrolases"/>
    <property type="match status" value="1"/>
</dbReference>
<dbReference type="Pfam" id="PF12890">
    <property type="entry name" value="DHOase"/>
    <property type="match status" value="1"/>
</dbReference>
<dbReference type="InterPro" id="IPR032466">
    <property type="entry name" value="Metal_Hydrolase"/>
</dbReference>
<proteinExistence type="predicted"/>
<dbReference type="InterPro" id="IPR024403">
    <property type="entry name" value="DHOase_cat"/>
</dbReference>
<sequence>MNTLLKAVKIIDPNGDHHLKTKDILIENGIISKIEDKIEIKDNIKLVEIENLHVSQGWFDSSVSFGEPGFEERETIGNGLRTAAKSGFTSVAVNPNSNPVIDSNADIGFLKAKAFGNAVDLYPVGALTVNSEGVDLAELFDMKNAGAVAFGDYQKSVSNANLIKIALQYAQNFEGLILSFPLEKKIAGKGVVNEEVASTKLGLKGIPALAEELNIARDLFILEYTGGKLHIPTISTAKSVQLIKEAKAKGLDVTCSVAIHNLVLTDDILDEFNANYKVLPPLRTKNDVEALIMGVNEGAIDFVTSDHNPIDVEHKKLEFEHALYGSIGLESAFGVLNSIFGTEKTVDLLIKGKKRFGINESGIATGNKADLSLFAPDGVYTFGPEHIQSQSKNSAFLGRKLKGVALGIYNNGQLIINGQECE</sequence>
<dbReference type="Gene3D" id="2.30.40.10">
    <property type="entry name" value="Urease, subunit C, domain 1"/>
    <property type="match status" value="1"/>
</dbReference>
<keyword evidence="1" id="KW-0665">Pyrimidine biosynthesis</keyword>
<dbReference type="EMBL" id="CP094326">
    <property type="protein sequence ID" value="UNY98134.1"/>
    <property type="molecule type" value="Genomic_DNA"/>
</dbReference>
<accession>A0ABY3YJZ7</accession>
<evidence type="ECO:0000313" key="4">
    <source>
        <dbReference type="Proteomes" id="UP000829476"/>
    </source>
</evidence>
<gene>
    <name evidence="3" type="ORF">MQE36_13695</name>
</gene>